<proteinExistence type="predicted"/>
<dbReference type="AlphaFoldDB" id="A0A8X6PBK6"/>
<keyword evidence="2" id="KW-1185">Reference proteome</keyword>
<sequence length="42" mass="4713">MENSTISNGFEQLGCVKQADHMYNNRQPLRRSCKSETAVVVA</sequence>
<name>A0A8X6PBK6_NEPPI</name>
<accession>A0A8X6PBK6</accession>
<organism evidence="1 2">
    <name type="scientific">Nephila pilipes</name>
    <name type="common">Giant wood spider</name>
    <name type="synonym">Nephila maculata</name>
    <dbReference type="NCBI Taxonomy" id="299642"/>
    <lineage>
        <taxon>Eukaryota</taxon>
        <taxon>Metazoa</taxon>
        <taxon>Ecdysozoa</taxon>
        <taxon>Arthropoda</taxon>
        <taxon>Chelicerata</taxon>
        <taxon>Arachnida</taxon>
        <taxon>Araneae</taxon>
        <taxon>Araneomorphae</taxon>
        <taxon>Entelegynae</taxon>
        <taxon>Araneoidea</taxon>
        <taxon>Nephilidae</taxon>
        <taxon>Nephila</taxon>
    </lineage>
</organism>
<dbReference type="EMBL" id="BMAW01066746">
    <property type="protein sequence ID" value="GFT56207.1"/>
    <property type="molecule type" value="Genomic_DNA"/>
</dbReference>
<feature type="non-terminal residue" evidence="1">
    <location>
        <position position="42"/>
    </location>
</feature>
<gene>
    <name evidence="1" type="ORF">NPIL_631231</name>
</gene>
<evidence type="ECO:0000313" key="2">
    <source>
        <dbReference type="Proteomes" id="UP000887013"/>
    </source>
</evidence>
<comment type="caution">
    <text evidence="1">The sequence shown here is derived from an EMBL/GenBank/DDBJ whole genome shotgun (WGS) entry which is preliminary data.</text>
</comment>
<reference evidence="1" key="1">
    <citation type="submission" date="2020-08" db="EMBL/GenBank/DDBJ databases">
        <title>Multicomponent nature underlies the extraordinary mechanical properties of spider dragline silk.</title>
        <authorList>
            <person name="Kono N."/>
            <person name="Nakamura H."/>
            <person name="Mori M."/>
            <person name="Yoshida Y."/>
            <person name="Ohtoshi R."/>
            <person name="Malay A.D."/>
            <person name="Moran D.A.P."/>
            <person name="Tomita M."/>
            <person name="Numata K."/>
            <person name="Arakawa K."/>
        </authorList>
    </citation>
    <scope>NUCLEOTIDE SEQUENCE</scope>
</reference>
<protein>
    <submittedName>
        <fullName evidence="1">Uncharacterized protein</fullName>
    </submittedName>
</protein>
<dbReference type="Proteomes" id="UP000887013">
    <property type="component" value="Unassembled WGS sequence"/>
</dbReference>
<evidence type="ECO:0000313" key="1">
    <source>
        <dbReference type="EMBL" id="GFT56207.1"/>
    </source>
</evidence>